<dbReference type="Gene3D" id="1.20.1280.50">
    <property type="match status" value="1"/>
</dbReference>
<evidence type="ECO:0000259" key="1">
    <source>
        <dbReference type="PROSITE" id="PS50181"/>
    </source>
</evidence>
<reference evidence="2" key="2">
    <citation type="submission" date="2023-05" db="EMBL/GenBank/DDBJ databases">
        <authorList>
            <person name="Schelkunov M.I."/>
        </authorList>
    </citation>
    <scope>NUCLEOTIDE SEQUENCE</scope>
    <source>
        <strain evidence="2">Hsosn_3</strain>
        <tissue evidence="2">Leaf</tissue>
    </source>
</reference>
<comment type="caution">
    <text evidence="2">The sequence shown here is derived from an EMBL/GenBank/DDBJ whole genome shotgun (WGS) entry which is preliminary data.</text>
</comment>
<reference evidence="2" key="1">
    <citation type="submission" date="2023-02" db="EMBL/GenBank/DDBJ databases">
        <title>Genome of toxic invasive species Heracleum sosnowskyi carries increased number of genes despite the absence of recent whole-genome duplications.</title>
        <authorList>
            <person name="Schelkunov M."/>
            <person name="Shtratnikova V."/>
            <person name="Makarenko M."/>
            <person name="Klepikova A."/>
            <person name="Omelchenko D."/>
            <person name="Novikova G."/>
            <person name="Obukhova E."/>
            <person name="Bogdanov V."/>
            <person name="Penin A."/>
            <person name="Logacheva M."/>
        </authorList>
    </citation>
    <scope>NUCLEOTIDE SEQUENCE</scope>
    <source>
        <strain evidence="2">Hsosn_3</strain>
        <tissue evidence="2">Leaf</tissue>
    </source>
</reference>
<dbReference type="Proteomes" id="UP001237642">
    <property type="component" value="Unassembled WGS sequence"/>
</dbReference>
<dbReference type="EMBL" id="JAUIZM010000005">
    <property type="protein sequence ID" value="KAK1382909.1"/>
    <property type="molecule type" value="Genomic_DNA"/>
</dbReference>
<evidence type="ECO:0000313" key="3">
    <source>
        <dbReference type="Proteomes" id="UP001237642"/>
    </source>
</evidence>
<dbReference type="InterPro" id="IPR032675">
    <property type="entry name" value="LRR_dom_sf"/>
</dbReference>
<sequence length="469" mass="53864">MTGDVPKRQYYARRAKTANPYYRVCDIDVGPKRRRLASRRRLVGGDSELLHRDRMSNLPQDLIHCIVKWLSVHDAARTSVLSKEWRYIWGMNTRLVLDELFFSQLTLNKDKEEHEAAFLRAVEMIILVPIGPILSFSLYIPPKLNQCPVPRWIDHFLKKGVRDIKLINSEKNVYEIPSCLFDSVELTHLNLYTWIFNLPNKFTSAANLVWVKLINITFKADISFGKQLKFLSLEHCSGIEHLGCQFTNDNRLAKLRITASEQIDWRWLECTKQLKFFGLELTPVANFNREKSVNLIRLLGNVPSLSGLYTSGFTLEVLGPDVTVMKGLATHEVKNLRALMLSQLGSCNLRQISASLELIRCLPNLRRLDIIMEVAGVKNVNPIELTRNLDSVDWKDISLAQLHTVKIQDVMVSNYLFQFIKFLLASSPLLRVMLLICTSEAIDPIEKSKIKQELQHFPKISLAAQIILR</sequence>
<dbReference type="PANTHER" id="PTHR31639:SF312">
    <property type="entry name" value="CYCLIN-LIKE F-BOX"/>
    <property type="match status" value="1"/>
</dbReference>
<keyword evidence="3" id="KW-1185">Reference proteome</keyword>
<evidence type="ECO:0000313" key="2">
    <source>
        <dbReference type="EMBL" id="KAK1382909.1"/>
    </source>
</evidence>
<dbReference type="PROSITE" id="PS50181">
    <property type="entry name" value="FBOX"/>
    <property type="match status" value="1"/>
</dbReference>
<dbReference type="AlphaFoldDB" id="A0AAD8MS44"/>
<gene>
    <name evidence="2" type="ORF">POM88_020644</name>
</gene>
<name>A0AAD8MS44_9APIA</name>
<dbReference type="Pfam" id="PF00646">
    <property type="entry name" value="F-box"/>
    <property type="match status" value="1"/>
</dbReference>
<dbReference type="Gene3D" id="3.80.10.10">
    <property type="entry name" value="Ribonuclease Inhibitor"/>
    <property type="match status" value="1"/>
</dbReference>
<dbReference type="SUPFAM" id="SSF52047">
    <property type="entry name" value="RNI-like"/>
    <property type="match status" value="1"/>
</dbReference>
<organism evidence="2 3">
    <name type="scientific">Heracleum sosnowskyi</name>
    <dbReference type="NCBI Taxonomy" id="360622"/>
    <lineage>
        <taxon>Eukaryota</taxon>
        <taxon>Viridiplantae</taxon>
        <taxon>Streptophyta</taxon>
        <taxon>Embryophyta</taxon>
        <taxon>Tracheophyta</taxon>
        <taxon>Spermatophyta</taxon>
        <taxon>Magnoliopsida</taxon>
        <taxon>eudicotyledons</taxon>
        <taxon>Gunneridae</taxon>
        <taxon>Pentapetalae</taxon>
        <taxon>asterids</taxon>
        <taxon>campanulids</taxon>
        <taxon>Apiales</taxon>
        <taxon>Apiaceae</taxon>
        <taxon>Apioideae</taxon>
        <taxon>apioid superclade</taxon>
        <taxon>Tordylieae</taxon>
        <taxon>Tordyliinae</taxon>
        <taxon>Heracleum</taxon>
    </lineage>
</organism>
<dbReference type="PANTHER" id="PTHR31639">
    <property type="entry name" value="F-BOX PROTEIN-LIKE"/>
    <property type="match status" value="1"/>
</dbReference>
<proteinExistence type="predicted"/>
<dbReference type="SUPFAM" id="SSF81383">
    <property type="entry name" value="F-box domain"/>
    <property type="match status" value="1"/>
</dbReference>
<dbReference type="InterPro" id="IPR001810">
    <property type="entry name" value="F-box_dom"/>
</dbReference>
<dbReference type="InterPro" id="IPR036047">
    <property type="entry name" value="F-box-like_dom_sf"/>
</dbReference>
<protein>
    <submittedName>
        <fullName evidence="2">F-box domain-containing protein</fullName>
    </submittedName>
</protein>
<feature type="domain" description="F-box" evidence="1">
    <location>
        <begin position="52"/>
        <end position="105"/>
    </location>
</feature>
<accession>A0AAD8MS44</accession>